<dbReference type="Pfam" id="PF11015">
    <property type="entry name" value="DUF2853"/>
    <property type="match status" value="1"/>
</dbReference>
<accession>A0A1W1BGL4</accession>
<dbReference type="EMBL" id="FPHL01000002">
    <property type="protein sequence ID" value="SFV52628.1"/>
    <property type="molecule type" value="Genomic_DNA"/>
</dbReference>
<evidence type="ECO:0008006" key="2">
    <source>
        <dbReference type="Google" id="ProtNLM"/>
    </source>
</evidence>
<name>A0A1W1BGL4_9ZZZZ</name>
<dbReference type="InterPro" id="IPR023154">
    <property type="entry name" value="Jann4075-like_sf"/>
</dbReference>
<dbReference type="Gene3D" id="1.10.238.120">
    <property type="entry name" value="Jann4075-like"/>
    <property type="match status" value="1"/>
</dbReference>
<dbReference type="SUPFAM" id="SSF158587">
    <property type="entry name" value="Jann4075-like"/>
    <property type="match status" value="1"/>
</dbReference>
<dbReference type="AlphaFoldDB" id="A0A1W1BGL4"/>
<organism evidence="1">
    <name type="scientific">hydrothermal vent metagenome</name>
    <dbReference type="NCBI Taxonomy" id="652676"/>
    <lineage>
        <taxon>unclassified sequences</taxon>
        <taxon>metagenomes</taxon>
        <taxon>ecological metagenomes</taxon>
    </lineage>
</organism>
<gene>
    <name evidence="1" type="ORF">MNB_SV-10-1181</name>
</gene>
<proteinExistence type="predicted"/>
<protein>
    <recommendedName>
        <fullName evidence="2">DUF2853 family protein</fullName>
    </recommendedName>
</protein>
<reference evidence="1" key="1">
    <citation type="submission" date="2016-10" db="EMBL/GenBank/DDBJ databases">
        <authorList>
            <person name="de Groot N.N."/>
        </authorList>
    </citation>
    <scope>NUCLEOTIDE SEQUENCE</scope>
</reference>
<evidence type="ECO:0000313" key="1">
    <source>
        <dbReference type="EMBL" id="SFV52628.1"/>
    </source>
</evidence>
<dbReference type="InterPro" id="IPR021274">
    <property type="entry name" value="DUF2853"/>
</dbReference>
<sequence>MSTLEEKIAHYTAVNSDLGLGLEKDLIAKVTKGLGPSIYKSDSELVSCSNKEELARVRENFLKKKLGFKGHEDDLDHAVKEACEAMGTSNPKKYRALFYALLVRRLGREDVYA</sequence>